<dbReference type="CDD" id="cd15851">
    <property type="entry name" value="SNARE_Syntaxin6"/>
    <property type="match status" value="1"/>
</dbReference>
<evidence type="ECO:0000313" key="14">
    <source>
        <dbReference type="Proteomes" id="UP000078512"/>
    </source>
</evidence>
<dbReference type="FunFam" id="1.20.58.90:FF:000004">
    <property type="entry name" value="Syntaxin 10"/>
    <property type="match status" value="1"/>
</dbReference>
<evidence type="ECO:0000256" key="8">
    <source>
        <dbReference type="ARBA" id="ARBA00037801"/>
    </source>
</evidence>
<evidence type="ECO:0000256" key="11">
    <source>
        <dbReference type="SAM" id="Phobius"/>
    </source>
</evidence>
<dbReference type="STRING" id="1314771.A0A197JWU7"/>
<evidence type="ECO:0000313" key="13">
    <source>
        <dbReference type="EMBL" id="OAQ29428.1"/>
    </source>
</evidence>
<keyword evidence="4" id="KW-0653">Protein transport</keyword>
<dbReference type="OrthoDB" id="546861at2759"/>
<evidence type="ECO:0000256" key="4">
    <source>
        <dbReference type="ARBA" id="ARBA00022927"/>
    </source>
</evidence>
<evidence type="ECO:0000256" key="2">
    <source>
        <dbReference type="ARBA" id="ARBA00022448"/>
    </source>
</evidence>
<reference evidence="13 14" key="1">
    <citation type="submission" date="2016-05" db="EMBL/GenBank/DDBJ databases">
        <title>Genome sequencing reveals origins of a unique bacterial endosymbiosis in the earliest lineages of terrestrial Fungi.</title>
        <authorList>
            <consortium name="DOE Joint Genome Institute"/>
            <person name="Uehling J."/>
            <person name="Gryganskyi A."/>
            <person name="Hameed K."/>
            <person name="Tschaplinski T."/>
            <person name="Misztal P."/>
            <person name="Wu S."/>
            <person name="Desiro A."/>
            <person name="Vande Pol N."/>
            <person name="Du Z.-Y."/>
            <person name="Zienkiewicz A."/>
            <person name="Zienkiewicz K."/>
            <person name="Morin E."/>
            <person name="Tisserant E."/>
            <person name="Splivallo R."/>
            <person name="Hainaut M."/>
            <person name="Henrissat B."/>
            <person name="Ohm R."/>
            <person name="Kuo A."/>
            <person name="Yan J."/>
            <person name="Lipzen A."/>
            <person name="Nolan M."/>
            <person name="Labutti K."/>
            <person name="Barry K."/>
            <person name="Goldstein A."/>
            <person name="Labbe J."/>
            <person name="Schadt C."/>
            <person name="Tuskan G."/>
            <person name="Grigoriev I."/>
            <person name="Martin F."/>
            <person name="Vilgalys R."/>
            <person name="Bonito G."/>
        </authorList>
    </citation>
    <scope>NUCLEOTIDE SEQUENCE [LARGE SCALE GENOMIC DNA]</scope>
    <source>
        <strain evidence="13 14">AG-77</strain>
    </source>
</reference>
<dbReference type="GO" id="GO:0015031">
    <property type="term" value="P:protein transport"/>
    <property type="evidence" value="ECO:0007669"/>
    <property type="project" value="UniProtKB-KW"/>
</dbReference>
<feature type="coiled-coil region" evidence="9">
    <location>
        <begin position="38"/>
        <end position="72"/>
    </location>
</feature>
<dbReference type="AlphaFoldDB" id="A0A197JWU7"/>
<proteinExistence type="inferred from homology"/>
<dbReference type="Gene3D" id="1.20.58.90">
    <property type="match status" value="1"/>
</dbReference>
<dbReference type="CDD" id="cd21443">
    <property type="entry name" value="SNARE_NTD_STX6_STX10"/>
    <property type="match status" value="1"/>
</dbReference>
<dbReference type="GO" id="GO:0016020">
    <property type="term" value="C:membrane"/>
    <property type="evidence" value="ECO:0007669"/>
    <property type="project" value="InterPro"/>
</dbReference>
<dbReference type="SUPFAM" id="SSF58038">
    <property type="entry name" value="SNARE fusion complex"/>
    <property type="match status" value="1"/>
</dbReference>
<dbReference type="PROSITE" id="PS50192">
    <property type="entry name" value="T_SNARE"/>
    <property type="match status" value="1"/>
</dbReference>
<dbReference type="Gene3D" id="1.20.5.110">
    <property type="match status" value="1"/>
</dbReference>
<dbReference type="Proteomes" id="UP000078512">
    <property type="component" value="Unassembled WGS sequence"/>
</dbReference>
<dbReference type="InterPro" id="IPR000727">
    <property type="entry name" value="T_SNARE_dom"/>
</dbReference>
<sequence length="251" mass="28742">MEDPFILIKNDVLSSLSNASTLFESWKRILQTVTSAQNEELLKTKEELLQILANIEQDLEDLDDAVRAVIDNPSRFNLTTRESNARKQFVDQTRRKVQDMKTKLEQPIKIGNAQLDRLALLEDTTGGSSSPRGYQKPSRRENMMYSNAKFVEQEAQQQQMLMQEQDQQLDGVMHTVLNMREIASTMNDELADQSILLDDLDEHVDRTAGSLQKAMKRMNHFIKQNEETKSSCCIGILIMVLIILLILIIVM</sequence>
<evidence type="ECO:0000256" key="1">
    <source>
        <dbReference type="ARBA" id="ARBA00009063"/>
    </source>
</evidence>
<dbReference type="SUPFAM" id="SSF47661">
    <property type="entry name" value="t-snare proteins"/>
    <property type="match status" value="1"/>
</dbReference>
<dbReference type="GO" id="GO:0048193">
    <property type="term" value="P:Golgi vesicle transport"/>
    <property type="evidence" value="ECO:0007669"/>
    <property type="project" value="InterPro"/>
</dbReference>
<feature type="domain" description="T-SNARE coiled-coil homology" evidence="12">
    <location>
        <begin position="159"/>
        <end position="221"/>
    </location>
</feature>
<keyword evidence="9" id="KW-0175">Coiled coil</keyword>
<gene>
    <name evidence="13" type="ORF">K457DRAFT_111921</name>
</gene>
<feature type="transmembrane region" description="Helical" evidence="11">
    <location>
        <begin position="234"/>
        <end position="250"/>
    </location>
</feature>
<dbReference type="EMBL" id="KV442041">
    <property type="protein sequence ID" value="OAQ29428.1"/>
    <property type="molecule type" value="Genomic_DNA"/>
</dbReference>
<keyword evidence="7 11" id="KW-0472">Membrane</keyword>
<dbReference type="PANTHER" id="PTHR12791">
    <property type="entry name" value="GOLGI SNARE BET1-RELATED"/>
    <property type="match status" value="1"/>
</dbReference>
<dbReference type="GO" id="GO:0005794">
    <property type="term" value="C:Golgi apparatus"/>
    <property type="evidence" value="ECO:0007669"/>
    <property type="project" value="UniProtKB-SubCell"/>
</dbReference>
<keyword evidence="14" id="KW-1185">Reference proteome</keyword>
<feature type="region of interest" description="Disordered" evidence="10">
    <location>
        <begin position="121"/>
        <end position="140"/>
    </location>
</feature>
<keyword evidence="3 11" id="KW-0812">Transmembrane</keyword>
<dbReference type="SMART" id="SM00397">
    <property type="entry name" value="t_SNARE"/>
    <property type="match status" value="1"/>
</dbReference>
<evidence type="ECO:0000256" key="6">
    <source>
        <dbReference type="ARBA" id="ARBA00023034"/>
    </source>
</evidence>
<dbReference type="InterPro" id="IPR010989">
    <property type="entry name" value="SNARE"/>
</dbReference>
<comment type="similarity">
    <text evidence="1">Belongs to the syntaxin family.</text>
</comment>
<evidence type="ECO:0000256" key="5">
    <source>
        <dbReference type="ARBA" id="ARBA00022989"/>
    </source>
</evidence>
<evidence type="ECO:0000256" key="3">
    <source>
        <dbReference type="ARBA" id="ARBA00022692"/>
    </source>
</evidence>
<evidence type="ECO:0000256" key="7">
    <source>
        <dbReference type="ARBA" id="ARBA00023136"/>
    </source>
</evidence>
<keyword evidence="6" id="KW-0333">Golgi apparatus</keyword>
<dbReference type="Pfam" id="PF09177">
    <property type="entry name" value="STX6_10_61_N"/>
    <property type="match status" value="1"/>
</dbReference>
<dbReference type="Pfam" id="PF05739">
    <property type="entry name" value="SNARE"/>
    <property type="match status" value="1"/>
</dbReference>
<keyword evidence="5 11" id="KW-1133">Transmembrane helix</keyword>
<evidence type="ECO:0000259" key="12">
    <source>
        <dbReference type="PROSITE" id="PS50192"/>
    </source>
</evidence>
<accession>A0A197JWU7</accession>
<name>A0A197JWU7_9FUNG</name>
<dbReference type="InterPro" id="IPR015260">
    <property type="entry name" value="Syntaxin-6/10/61_N"/>
</dbReference>
<evidence type="ECO:0000256" key="9">
    <source>
        <dbReference type="SAM" id="Coils"/>
    </source>
</evidence>
<comment type="subcellular location">
    <subcellularLocation>
        <location evidence="8">Golgi apparatus</location>
        <location evidence="8">trans-Golgi network membrane</location>
        <topology evidence="8">Single-pass type IV membrane protein</topology>
    </subcellularLocation>
</comment>
<evidence type="ECO:0000256" key="10">
    <source>
        <dbReference type="SAM" id="MobiDB-lite"/>
    </source>
</evidence>
<keyword evidence="2" id="KW-0813">Transport</keyword>
<organism evidence="13 14">
    <name type="scientific">Linnemannia elongata AG-77</name>
    <dbReference type="NCBI Taxonomy" id="1314771"/>
    <lineage>
        <taxon>Eukaryota</taxon>
        <taxon>Fungi</taxon>
        <taxon>Fungi incertae sedis</taxon>
        <taxon>Mucoromycota</taxon>
        <taxon>Mortierellomycotina</taxon>
        <taxon>Mortierellomycetes</taxon>
        <taxon>Mortierellales</taxon>
        <taxon>Mortierellaceae</taxon>
        <taxon>Linnemannia</taxon>
    </lineage>
</organism>
<protein>
    <recommendedName>
        <fullName evidence="12">t-SNARE coiled-coil homology domain-containing protein</fullName>
    </recommendedName>
</protein>